<evidence type="ECO:0000313" key="11">
    <source>
        <dbReference type="Proteomes" id="UP001465976"/>
    </source>
</evidence>
<dbReference type="PROSITE" id="PS00972">
    <property type="entry name" value="USP_1"/>
    <property type="match status" value="1"/>
</dbReference>
<gene>
    <name evidence="10" type="ORF">V5O48_003860</name>
</gene>
<dbReference type="InterPro" id="IPR028889">
    <property type="entry name" value="USP"/>
</dbReference>
<dbReference type="Gene3D" id="3.90.70.10">
    <property type="entry name" value="Cysteine proteinases"/>
    <property type="match status" value="2"/>
</dbReference>
<dbReference type="InterPro" id="IPR001394">
    <property type="entry name" value="Peptidase_C19_UCH"/>
</dbReference>
<dbReference type="SUPFAM" id="SSF54001">
    <property type="entry name" value="Cysteine proteinases"/>
    <property type="match status" value="1"/>
</dbReference>
<accession>A0ABR3FRM4</accession>
<evidence type="ECO:0000256" key="8">
    <source>
        <dbReference type="SAM" id="MobiDB-lite"/>
    </source>
</evidence>
<feature type="compositionally biased region" description="Pro residues" evidence="8">
    <location>
        <begin position="763"/>
        <end position="773"/>
    </location>
</feature>
<comment type="similarity">
    <text evidence="2">Belongs to the peptidase C19 family.</text>
</comment>
<feature type="compositionally biased region" description="Polar residues" evidence="8">
    <location>
        <begin position="332"/>
        <end position="343"/>
    </location>
</feature>
<feature type="region of interest" description="Disordered" evidence="8">
    <location>
        <begin position="602"/>
        <end position="626"/>
    </location>
</feature>
<feature type="compositionally biased region" description="Polar residues" evidence="8">
    <location>
        <begin position="826"/>
        <end position="845"/>
    </location>
</feature>
<keyword evidence="5" id="KW-0833">Ubl conjugation pathway</keyword>
<dbReference type="PANTHER" id="PTHR24006:SF888">
    <property type="entry name" value="UBIQUITIN CARBOXYL-TERMINAL HYDROLASE 30"/>
    <property type="match status" value="1"/>
</dbReference>
<dbReference type="EMBL" id="JBAHYK010000118">
    <property type="protein sequence ID" value="KAL0578117.1"/>
    <property type="molecule type" value="Genomic_DNA"/>
</dbReference>
<dbReference type="InterPro" id="IPR050164">
    <property type="entry name" value="Peptidase_C19"/>
</dbReference>
<evidence type="ECO:0000256" key="4">
    <source>
        <dbReference type="ARBA" id="ARBA00022670"/>
    </source>
</evidence>
<feature type="compositionally biased region" description="Basic and acidic residues" evidence="8">
    <location>
        <begin position="507"/>
        <end position="522"/>
    </location>
</feature>
<comment type="caution">
    <text evidence="10">The sequence shown here is derived from an EMBL/GenBank/DDBJ whole genome shotgun (WGS) entry which is preliminary data.</text>
</comment>
<dbReference type="InterPro" id="IPR018200">
    <property type="entry name" value="USP_CS"/>
</dbReference>
<proteinExistence type="inferred from homology"/>
<evidence type="ECO:0000259" key="9">
    <source>
        <dbReference type="PROSITE" id="PS50235"/>
    </source>
</evidence>
<dbReference type="PROSITE" id="PS00973">
    <property type="entry name" value="USP_2"/>
    <property type="match status" value="1"/>
</dbReference>
<sequence length="1101" mass="120204">MKKSKAPTPQELYRTRKQQEEQEKAAYLPPGLVNHGNTCFMNSVLQGLIATRLLSNLILFERIPPEVQQHSTNALVSQRSPQLTNGHQWAGIYRKERIEGMPIGDVFVNLMSRAWGIQRNRGRENLSPRQLLMTLGSKYDQYLDFAQQDAHEFLRILLDAMRMEEFDVIKKRQPPAARKTIRRRTTIIPARPSVTPQSTEPQTPQLPSSSLPETQAQDDELPLMSFSDMLFGGQLTSVLVCQKCKHISHTYEDFNDLSLSIKADDYGKEKKRDRFKKFAKKMGMGLGRSTTLKPGALTSTDNETPAPVENRIVSEPVIQAPTPTLGGLTVEASGSSHNASGLRSSSVPPSPSPNVEYQEPPLFIDDRRRSFDNIRVDDAKQESDSEDGDVVVVNHLRSGPPTPDDRKLEFAKDPEREDKSKSSGKGWSEKLGRRLSLTVGGLGKSGSGKEKDKEKRRSRSRSRTAVDGAVPLVKSSTSGSAESVTPEIHLSPPTLTPNRRRVSAEISRADLDATIKPQERGKPRASSDVSEDGKFRLKENISTPAPHTEVSASTASSSASLPKSRNIQRSKSPKLPKASKAETEYLRQILADVTTGTSHGFPHFPGFHNSTNSSAPSNAAPSSSSANSSWFMKLGLPLASVEECLKMFTAVEVLDGENMVGCRTCWKIANGCYKPRAGRGEDDGDESDDEAQEETKPQPLAPPTELPRPSTAPSPSFPRTVETPYSSATSTSSTTSSTSSDSLASATTAPTTLDSHSITAPKAPRPLPLPPTPLALLRSRSEGLPNGIPAPNTVPLISTTDTSLEGPMSPSPLTARPDGVGFPAVNNRNTAEPNPQYTLPQSIGSKESLLSIPTERSRKISASSDDGLISTTEDESSEPDSDVSQTVSLNSTASSAPSSASSVPPNSASISPRIPPKLPKKSKPPKPTLMRPAYKRYLVATPPPILVIHLKRFQQISKMPMMSFSSGFKKLDDYVSFPEHLDLTPFLAPKKEDFGLGKRGAEKVKDLPKERRKDKERCMYRLYAVVVHIGNMLGGHYVAYTALPQEESASGSAHLEDESKSPSPVSPAPRKWAYISDTVVRLTTLEEVLKAKAYICLYERI</sequence>
<evidence type="ECO:0000256" key="3">
    <source>
        <dbReference type="ARBA" id="ARBA00012759"/>
    </source>
</evidence>
<keyword evidence="7" id="KW-0788">Thiol protease</keyword>
<feature type="region of interest" description="Disordered" evidence="8">
    <location>
        <begin position="1"/>
        <end position="21"/>
    </location>
</feature>
<feature type="compositionally biased region" description="Acidic residues" evidence="8">
    <location>
        <begin position="872"/>
        <end position="881"/>
    </location>
</feature>
<feature type="compositionally biased region" description="Low complexity" evidence="8">
    <location>
        <begin position="891"/>
        <end position="912"/>
    </location>
</feature>
<feature type="compositionally biased region" description="Low complexity" evidence="8">
    <location>
        <begin position="186"/>
        <end position="215"/>
    </location>
</feature>
<feature type="region of interest" description="Disordered" evidence="8">
    <location>
        <begin position="674"/>
        <end position="929"/>
    </location>
</feature>
<dbReference type="PROSITE" id="PS50235">
    <property type="entry name" value="USP_3"/>
    <property type="match status" value="1"/>
</dbReference>
<feature type="compositionally biased region" description="Polar residues" evidence="8">
    <location>
        <begin position="474"/>
        <end position="483"/>
    </location>
</feature>
<dbReference type="PANTHER" id="PTHR24006">
    <property type="entry name" value="UBIQUITIN CARBOXYL-TERMINAL HYDROLASE"/>
    <property type="match status" value="1"/>
</dbReference>
<dbReference type="Pfam" id="PF00443">
    <property type="entry name" value="UCH"/>
    <property type="match status" value="1"/>
</dbReference>
<keyword evidence="4" id="KW-0645">Protease</keyword>
<feature type="compositionally biased region" description="Basic and acidic residues" evidence="8">
    <location>
        <begin position="364"/>
        <end position="383"/>
    </location>
</feature>
<name>A0ABR3FRM4_9AGAR</name>
<evidence type="ECO:0000256" key="1">
    <source>
        <dbReference type="ARBA" id="ARBA00000707"/>
    </source>
</evidence>
<feature type="compositionally biased region" description="Basic and acidic residues" evidence="8">
    <location>
        <begin position="403"/>
        <end position="432"/>
    </location>
</feature>
<feature type="region of interest" description="Disordered" evidence="8">
    <location>
        <begin position="286"/>
        <end position="581"/>
    </location>
</feature>
<reference evidence="10 11" key="1">
    <citation type="submission" date="2024-02" db="EMBL/GenBank/DDBJ databases">
        <title>A draft genome for the cacao thread blight pathogen Marasmius crinis-equi.</title>
        <authorList>
            <person name="Cohen S.P."/>
            <person name="Baruah I.K."/>
            <person name="Amoako-Attah I."/>
            <person name="Bukari Y."/>
            <person name="Meinhardt L.W."/>
            <person name="Bailey B.A."/>
        </authorList>
    </citation>
    <scope>NUCLEOTIDE SEQUENCE [LARGE SCALE GENOMIC DNA]</scope>
    <source>
        <strain evidence="10 11">GH-76</strain>
    </source>
</reference>
<evidence type="ECO:0000313" key="10">
    <source>
        <dbReference type="EMBL" id="KAL0578117.1"/>
    </source>
</evidence>
<organism evidence="10 11">
    <name type="scientific">Marasmius crinis-equi</name>
    <dbReference type="NCBI Taxonomy" id="585013"/>
    <lineage>
        <taxon>Eukaryota</taxon>
        <taxon>Fungi</taxon>
        <taxon>Dikarya</taxon>
        <taxon>Basidiomycota</taxon>
        <taxon>Agaricomycotina</taxon>
        <taxon>Agaricomycetes</taxon>
        <taxon>Agaricomycetidae</taxon>
        <taxon>Agaricales</taxon>
        <taxon>Marasmiineae</taxon>
        <taxon>Marasmiaceae</taxon>
        <taxon>Marasmius</taxon>
    </lineage>
</organism>
<keyword evidence="11" id="KW-1185">Reference proteome</keyword>
<evidence type="ECO:0000256" key="2">
    <source>
        <dbReference type="ARBA" id="ARBA00009085"/>
    </source>
</evidence>
<dbReference type="EC" id="3.4.19.12" evidence="3"/>
<evidence type="ECO:0000256" key="6">
    <source>
        <dbReference type="ARBA" id="ARBA00022801"/>
    </source>
</evidence>
<comment type="catalytic activity">
    <reaction evidence="1">
        <text>Thiol-dependent hydrolysis of ester, thioester, amide, peptide and isopeptide bonds formed by the C-terminal Gly of ubiquitin (a 76-residue protein attached to proteins as an intracellular targeting signal).</text>
        <dbReference type="EC" id="3.4.19.12"/>
    </reaction>
</comment>
<feature type="compositionally biased region" description="Low complexity" evidence="8">
    <location>
        <begin position="723"/>
        <end position="762"/>
    </location>
</feature>
<feature type="compositionally biased region" description="Low complexity" evidence="8">
    <location>
        <begin position="609"/>
        <end position="626"/>
    </location>
</feature>
<feature type="compositionally biased region" description="Pro residues" evidence="8">
    <location>
        <begin position="699"/>
        <end position="716"/>
    </location>
</feature>
<feature type="compositionally biased region" description="Acidic residues" evidence="8">
    <location>
        <begin position="682"/>
        <end position="692"/>
    </location>
</feature>
<feature type="region of interest" description="Disordered" evidence="8">
    <location>
        <begin position="185"/>
        <end position="215"/>
    </location>
</feature>
<protein>
    <recommendedName>
        <fullName evidence="3">ubiquitinyl hydrolase 1</fullName>
        <ecNumber evidence="3">3.4.19.12</ecNumber>
    </recommendedName>
</protein>
<feature type="domain" description="USP" evidence="9">
    <location>
        <begin position="30"/>
        <end position="1101"/>
    </location>
</feature>
<feature type="compositionally biased region" description="Low complexity" evidence="8">
    <location>
        <begin position="551"/>
        <end position="560"/>
    </location>
</feature>
<feature type="compositionally biased region" description="Polar residues" evidence="8">
    <location>
        <begin position="288"/>
        <end position="303"/>
    </location>
</feature>
<evidence type="ECO:0000256" key="5">
    <source>
        <dbReference type="ARBA" id="ARBA00022786"/>
    </source>
</evidence>
<dbReference type="InterPro" id="IPR038765">
    <property type="entry name" value="Papain-like_cys_pep_sf"/>
</dbReference>
<keyword evidence="6" id="KW-0378">Hydrolase</keyword>
<dbReference type="Proteomes" id="UP001465976">
    <property type="component" value="Unassembled WGS sequence"/>
</dbReference>
<evidence type="ECO:0000256" key="7">
    <source>
        <dbReference type="ARBA" id="ARBA00022807"/>
    </source>
</evidence>